<dbReference type="RefSeq" id="WP_095467842.1">
    <property type="nucleotide sequence ID" value="NZ_LBGR01000029.1"/>
</dbReference>
<evidence type="ECO:0000313" key="2">
    <source>
        <dbReference type="Proteomes" id="UP000216173"/>
    </source>
</evidence>
<dbReference type="AlphaFoldDB" id="A0A271VMF1"/>
<organism evidence="1 2">
    <name type="scientific">Vibrio metoecus</name>
    <dbReference type="NCBI Taxonomy" id="1481663"/>
    <lineage>
        <taxon>Bacteria</taxon>
        <taxon>Pseudomonadati</taxon>
        <taxon>Pseudomonadota</taxon>
        <taxon>Gammaproteobacteria</taxon>
        <taxon>Vibrionales</taxon>
        <taxon>Vibrionaceae</taxon>
        <taxon>Vibrio</taxon>
    </lineage>
</organism>
<gene>
    <name evidence="1" type="ORF">CGU03_17365</name>
</gene>
<comment type="caution">
    <text evidence="1">The sequence shown here is derived from an EMBL/GenBank/DDBJ whole genome shotgun (WGS) entry which is preliminary data.</text>
</comment>
<evidence type="ECO:0000313" key="1">
    <source>
        <dbReference type="EMBL" id="PAR19330.1"/>
    </source>
</evidence>
<dbReference type="EMBL" id="NMSH01000052">
    <property type="protein sequence ID" value="PAR19330.1"/>
    <property type="molecule type" value="Genomic_DNA"/>
</dbReference>
<name>A0A271VMF1_VIBMT</name>
<protein>
    <submittedName>
        <fullName evidence="1">Uncharacterized protein</fullName>
    </submittedName>
</protein>
<dbReference type="Proteomes" id="UP000216173">
    <property type="component" value="Unassembled WGS sequence"/>
</dbReference>
<reference evidence="2" key="1">
    <citation type="submission" date="2017-07" db="EMBL/GenBank/DDBJ databases">
        <authorList>
            <person name="Boucher Y."/>
            <person name="Orata F.D."/>
        </authorList>
    </citation>
    <scope>NUCLEOTIDE SEQUENCE [LARGE SCALE GENOMIC DNA]</scope>
    <source>
        <strain evidence="2">OYP9E10</strain>
    </source>
</reference>
<sequence length="156" mass="17414">MYQLEVKFNLVKHHFSPSDGWQVLVDVDAMELAKGPQHPAEKKARVEKAEEKLLALGANIGAHPKYGRVDVCAIHPTKGTYLVEVEGQSSKQKEQAMYSALGQTLLQMNEPNAVKYCIAVPDEDKWQVQIEKIPSYIKTLLNLSCLLVSVNGVREL</sequence>
<proteinExistence type="predicted"/>
<accession>A0A271VMF1</accession>